<gene>
    <name evidence="1" type="ORF">O3P69_000693</name>
</gene>
<dbReference type="EMBL" id="JARAKH010000007">
    <property type="protein sequence ID" value="KAK8402453.1"/>
    <property type="molecule type" value="Genomic_DNA"/>
</dbReference>
<dbReference type="AlphaFoldDB" id="A0AAW0UTA0"/>
<dbReference type="GO" id="GO:0042177">
    <property type="term" value="P:negative regulation of protein catabolic process"/>
    <property type="evidence" value="ECO:0007669"/>
    <property type="project" value="TreeGrafter"/>
</dbReference>
<dbReference type="InterPro" id="IPR042343">
    <property type="entry name" value="BANP"/>
</dbReference>
<accession>A0AAW0UTA0</accession>
<dbReference type="GO" id="GO:0034504">
    <property type="term" value="P:protein localization to nucleus"/>
    <property type="evidence" value="ECO:0007669"/>
    <property type="project" value="TreeGrafter"/>
</dbReference>
<protein>
    <submittedName>
        <fullName evidence="1">Uncharacterized protein</fullName>
    </submittedName>
</protein>
<name>A0AAW0UTA0_SCYPA</name>
<organism evidence="1 2">
    <name type="scientific">Scylla paramamosain</name>
    <name type="common">Mud crab</name>
    <dbReference type="NCBI Taxonomy" id="85552"/>
    <lineage>
        <taxon>Eukaryota</taxon>
        <taxon>Metazoa</taxon>
        <taxon>Ecdysozoa</taxon>
        <taxon>Arthropoda</taxon>
        <taxon>Crustacea</taxon>
        <taxon>Multicrustacea</taxon>
        <taxon>Malacostraca</taxon>
        <taxon>Eumalacostraca</taxon>
        <taxon>Eucarida</taxon>
        <taxon>Decapoda</taxon>
        <taxon>Pleocyemata</taxon>
        <taxon>Brachyura</taxon>
        <taxon>Eubrachyura</taxon>
        <taxon>Portunoidea</taxon>
        <taxon>Portunidae</taxon>
        <taxon>Portuninae</taxon>
        <taxon>Scylla</taxon>
    </lineage>
</organism>
<reference evidence="1 2" key="1">
    <citation type="submission" date="2023-03" db="EMBL/GenBank/DDBJ databases">
        <title>High-quality genome of Scylla paramamosain provides insights in environmental adaptation.</title>
        <authorList>
            <person name="Zhang L."/>
        </authorList>
    </citation>
    <scope>NUCLEOTIDE SEQUENCE [LARGE SCALE GENOMIC DNA]</scope>
    <source>
        <strain evidence="1">LZ_2023a</strain>
        <tissue evidence="1">Muscle</tissue>
    </source>
</reference>
<evidence type="ECO:0000313" key="2">
    <source>
        <dbReference type="Proteomes" id="UP001487740"/>
    </source>
</evidence>
<evidence type="ECO:0000313" key="1">
    <source>
        <dbReference type="EMBL" id="KAK8402453.1"/>
    </source>
</evidence>
<proteinExistence type="predicted"/>
<comment type="caution">
    <text evidence="1">The sequence shown here is derived from an EMBL/GenBank/DDBJ whole genome shotgun (WGS) entry which is preliminary data.</text>
</comment>
<sequence length="101" mass="11547">MYWIRSLVHINSTCIMAEKMALILLDYLFIKDMLATSNLSSTSWWKEQQLNPLMMFGISPSIGRHLTSPVCKDLTVTEDIAFNFDSLQDSNLDLSDVKMRG</sequence>
<dbReference type="PANTHER" id="PTHR16243:SF2">
    <property type="entry name" value="PROTEIN BANP"/>
    <property type="match status" value="1"/>
</dbReference>
<dbReference type="Proteomes" id="UP001487740">
    <property type="component" value="Unassembled WGS sequence"/>
</dbReference>
<keyword evidence="2" id="KW-1185">Reference proteome</keyword>
<dbReference type="PANTHER" id="PTHR16243">
    <property type="entry name" value="BTG3-ASSOCIATED NUCLEAR PROTEIN BANP"/>
    <property type="match status" value="1"/>
</dbReference>